<organism evidence="1 2">
    <name type="scientific">Pedobacter antarcticus 4BY</name>
    <dbReference type="NCBI Taxonomy" id="1358423"/>
    <lineage>
        <taxon>Bacteria</taxon>
        <taxon>Pseudomonadati</taxon>
        <taxon>Bacteroidota</taxon>
        <taxon>Sphingobacteriia</taxon>
        <taxon>Sphingobacteriales</taxon>
        <taxon>Sphingobacteriaceae</taxon>
        <taxon>Pedobacter</taxon>
    </lineage>
</organism>
<evidence type="ECO:0000313" key="2">
    <source>
        <dbReference type="Proteomes" id="UP000028007"/>
    </source>
</evidence>
<dbReference type="Proteomes" id="UP000028007">
    <property type="component" value="Unassembled WGS sequence"/>
</dbReference>
<dbReference type="eggNOG" id="ENOG5034B02">
    <property type="taxonomic scope" value="Bacteria"/>
</dbReference>
<keyword evidence="2" id="KW-1185">Reference proteome</keyword>
<protein>
    <submittedName>
        <fullName evidence="1">Uncharacterized protein</fullName>
    </submittedName>
</protein>
<dbReference type="OrthoDB" id="763642at2"/>
<proteinExistence type="predicted"/>
<name>A0A081PJ77_9SPHI</name>
<accession>A0A081PJ77</accession>
<sequence>MDRLVIESILAEADQIQFDGAQPQADSSCALVLGFKAAHTDQVILAFQELKKISDEISLLVCHTQVQGIYDLEIRTTALDEPVRILNKSIPAEALAELKEYLSHSNTLILGCNVSEQDSWITLSSVEIKVCES</sequence>
<comment type="caution">
    <text evidence="1">The sequence shown here is derived from an EMBL/GenBank/DDBJ whole genome shotgun (WGS) entry which is preliminary data.</text>
</comment>
<gene>
    <name evidence="1" type="ORF">N180_10395</name>
</gene>
<reference evidence="1 2" key="1">
    <citation type="journal article" date="1992" name="Int. J. Syst. Bacteriol.">
        <title>Sphingobacterium antarcticus sp. nov. a Psychrotrophic Bacterium from the Soils of Schirmacher Oasis, Antarctica.</title>
        <authorList>
            <person name="Shivaji S."/>
            <person name="Ray M.K."/>
            <person name="Rao N.S."/>
            <person name="Saiserr L."/>
            <person name="Jagannadham M.V."/>
            <person name="Kumar G.S."/>
            <person name="Reddy G."/>
            <person name="Bhargava P.M."/>
        </authorList>
    </citation>
    <scope>NUCLEOTIDE SEQUENCE [LARGE SCALE GENOMIC DNA]</scope>
    <source>
        <strain evidence="1 2">4BY</strain>
    </source>
</reference>
<evidence type="ECO:0000313" key="1">
    <source>
        <dbReference type="EMBL" id="KEQ30750.1"/>
    </source>
</evidence>
<dbReference type="EMBL" id="JNFF01000030">
    <property type="protein sequence ID" value="KEQ30750.1"/>
    <property type="molecule type" value="Genomic_DNA"/>
</dbReference>
<dbReference type="AlphaFoldDB" id="A0A081PJ77"/>
<dbReference type="RefSeq" id="WP_037439070.1">
    <property type="nucleotide sequence ID" value="NZ_JNFF01000030.1"/>
</dbReference>